<evidence type="ECO:0000313" key="1">
    <source>
        <dbReference type="EMBL" id="RSJ96955.1"/>
    </source>
</evidence>
<name>A0A3R9L6A5_STRCR</name>
<protein>
    <submittedName>
        <fullName evidence="1">Uncharacterized protein</fullName>
    </submittedName>
</protein>
<dbReference type="RefSeq" id="WP_125387352.1">
    <property type="nucleotide sequence ID" value="NZ_RJPU01000001.1"/>
</dbReference>
<evidence type="ECO:0000313" key="2">
    <source>
        <dbReference type="Proteomes" id="UP000278843"/>
    </source>
</evidence>
<dbReference type="EMBL" id="RJPU01000001">
    <property type="protein sequence ID" value="RSJ96955.1"/>
    <property type="molecule type" value="Genomic_DNA"/>
</dbReference>
<sequence>MIPKYQLISEELIEDRELYRKVKETFECLELSKRYSEMMTEIIEEKMVLFKETLEISGVDTLVSIVRRLKKSAMEVYSNNSCILPFYKRFISLLENSELFLKAFKKVEK</sequence>
<organism evidence="1 2">
    <name type="scientific">Streptococcus cristatus</name>
    <dbReference type="NCBI Taxonomy" id="45634"/>
    <lineage>
        <taxon>Bacteria</taxon>
        <taxon>Bacillati</taxon>
        <taxon>Bacillota</taxon>
        <taxon>Bacilli</taxon>
        <taxon>Lactobacillales</taxon>
        <taxon>Streptococcaceae</taxon>
        <taxon>Streptococcus</taxon>
    </lineage>
</organism>
<reference evidence="1 2" key="1">
    <citation type="submission" date="2018-11" db="EMBL/GenBank/DDBJ databases">
        <title>Species Designations Belie Phenotypic and Genotypic Heterogeneity in Oral Streptococci.</title>
        <authorList>
            <person name="Velsko I."/>
        </authorList>
    </citation>
    <scope>NUCLEOTIDE SEQUENCE [LARGE SCALE GENOMIC DNA]</scope>
    <source>
        <strain evidence="1 2">BCC13</strain>
    </source>
</reference>
<accession>A0A3R9L6A5</accession>
<comment type="caution">
    <text evidence="1">The sequence shown here is derived from an EMBL/GenBank/DDBJ whole genome shotgun (WGS) entry which is preliminary data.</text>
</comment>
<gene>
    <name evidence="1" type="ORF">D8790_01590</name>
</gene>
<dbReference type="Proteomes" id="UP000278843">
    <property type="component" value="Unassembled WGS sequence"/>
</dbReference>
<proteinExistence type="predicted"/>
<dbReference type="AlphaFoldDB" id="A0A3R9L6A5"/>